<dbReference type="InterPro" id="IPR014031">
    <property type="entry name" value="Ketoacyl_synth_C"/>
</dbReference>
<dbReference type="SMART" id="SM00825">
    <property type="entry name" value="PKS_KS"/>
    <property type="match status" value="1"/>
</dbReference>
<dbReference type="InterPro" id="IPR020841">
    <property type="entry name" value="PKS_Beta-ketoAc_synthase_dom"/>
</dbReference>
<feature type="active site" description="Proton acceptor; for dehydratase activity" evidence="6">
    <location>
        <position position="1323"/>
    </location>
</feature>
<dbReference type="InterPro" id="IPR029058">
    <property type="entry name" value="AB_hydrolase_fold"/>
</dbReference>
<organism evidence="10 11">
    <name type="scientific">Favolaschia claudopus</name>
    <dbReference type="NCBI Taxonomy" id="2862362"/>
    <lineage>
        <taxon>Eukaryota</taxon>
        <taxon>Fungi</taxon>
        <taxon>Dikarya</taxon>
        <taxon>Basidiomycota</taxon>
        <taxon>Agaricomycotina</taxon>
        <taxon>Agaricomycetes</taxon>
        <taxon>Agaricomycetidae</taxon>
        <taxon>Agaricales</taxon>
        <taxon>Marasmiineae</taxon>
        <taxon>Mycenaceae</taxon>
        <taxon>Favolaschia</taxon>
    </lineage>
</organism>
<accession>A0AAW0CBW5</accession>
<dbReference type="InterPro" id="IPR001227">
    <property type="entry name" value="Ac_transferase_dom_sf"/>
</dbReference>
<gene>
    <name evidence="10" type="ORF">R3P38DRAFT_2616754</name>
</gene>
<dbReference type="Pfam" id="PF00698">
    <property type="entry name" value="Acyl_transf_1"/>
    <property type="match status" value="1"/>
</dbReference>
<dbReference type="Pfam" id="PF21089">
    <property type="entry name" value="PKS_DH_N"/>
    <property type="match status" value="1"/>
</dbReference>
<dbReference type="GO" id="GO:0004315">
    <property type="term" value="F:3-oxoacyl-[acyl-carrier-protein] synthase activity"/>
    <property type="evidence" value="ECO:0007669"/>
    <property type="project" value="InterPro"/>
</dbReference>
<dbReference type="Pfam" id="PF14765">
    <property type="entry name" value="PS-DH"/>
    <property type="match status" value="1"/>
</dbReference>
<dbReference type="PROSITE" id="PS50075">
    <property type="entry name" value="CARRIER"/>
    <property type="match status" value="2"/>
</dbReference>
<dbReference type="InterPro" id="IPR050091">
    <property type="entry name" value="PKS_NRPS_Biosynth_Enz"/>
</dbReference>
<dbReference type="SMART" id="SM00824">
    <property type="entry name" value="PKS_TE"/>
    <property type="match status" value="1"/>
</dbReference>
<dbReference type="SUPFAM" id="SSF53901">
    <property type="entry name" value="Thiolase-like"/>
    <property type="match status" value="1"/>
</dbReference>
<name>A0AAW0CBW5_9AGAR</name>
<keyword evidence="3" id="KW-0597">Phosphoprotein</keyword>
<dbReference type="CDD" id="cd00833">
    <property type="entry name" value="PKS"/>
    <property type="match status" value="1"/>
</dbReference>
<dbReference type="InterPro" id="IPR036736">
    <property type="entry name" value="ACP-like_sf"/>
</dbReference>
<evidence type="ECO:0000256" key="5">
    <source>
        <dbReference type="ARBA" id="ARBA00023026"/>
    </source>
</evidence>
<dbReference type="InterPro" id="IPR030918">
    <property type="entry name" value="PT_fungal_PKS"/>
</dbReference>
<dbReference type="Gene3D" id="3.30.70.3290">
    <property type="match status" value="1"/>
</dbReference>
<dbReference type="Pfam" id="PF16073">
    <property type="entry name" value="SAT"/>
    <property type="match status" value="1"/>
</dbReference>
<dbReference type="Gene3D" id="3.40.366.10">
    <property type="entry name" value="Malonyl-Coenzyme A Acyl Carrier Protein, domain 2"/>
    <property type="match status" value="3"/>
</dbReference>
<evidence type="ECO:0000313" key="11">
    <source>
        <dbReference type="Proteomes" id="UP001362999"/>
    </source>
</evidence>
<dbReference type="PANTHER" id="PTHR43775">
    <property type="entry name" value="FATTY ACID SYNTHASE"/>
    <property type="match status" value="1"/>
</dbReference>
<reference evidence="10 11" key="1">
    <citation type="journal article" date="2024" name="J Genomics">
        <title>Draft genome sequencing and assembly of Favolaschia claudopus CIRM-BRFM 2984 isolated from oak limbs.</title>
        <authorList>
            <person name="Navarro D."/>
            <person name="Drula E."/>
            <person name="Chaduli D."/>
            <person name="Cazenave R."/>
            <person name="Ahrendt S."/>
            <person name="Wang J."/>
            <person name="Lipzen A."/>
            <person name="Daum C."/>
            <person name="Barry K."/>
            <person name="Grigoriev I.V."/>
            <person name="Favel A."/>
            <person name="Rosso M.N."/>
            <person name="Martin F."/>
        </authorList>
    </citation>
    <scope>NUCLEOTIDE SEQUENCE [LARGE SCALE GENOMIC DNA]</scope>
    <source>
        <strain evidence="10 11">CIRM-BRFM 2984</strain>
    </source>
</reference>
<dbReference type="InterPro" id="IPR020802">
    <property type="entry name" value="TesA-like"/>
</dbReference>
<evidence type="ECO:0000256" key="2">
    <source>
        <dbReference type="ARBA" id="ARBA00022450"/>
    </source>
</evidence>
<dbReference type="PROSITE" id="PS52004">
    <property type="entry name" value="KS3_2"/>
    <property type="match status" value="1"/>
</dbReference>
<feature type="domain" description="PKS/mFAS DH" evidence="9">
    <location>
        <begin position="1286"/>
        <end position="1600"/>
    </location>
</feature>
<dbReference type="Pfam" id="PF00975">
    <property type="entry name" value="Thioesterase"/>
    <property type="match status" value="1"/>
</dbReference>
<evidence type="ECO:0000259" key="8">
    <source>
        <dbReference type="PROSITE" id="PS52004"/>
    </source>
</evidence>
<dbReference type="SUPFAM" id="SSF47336">
    <property type="entry name" value="ACP-like"/>
    <property type="match status" value="2"/>
</dbReference>
<dbReference type="Pfam" id="PF22621">
    <property type="entry name" value="CurL-like_PKS_C"/>
    <property type="match status" value="1"/>
</dbReference>
<evidence type="ECO:0000259" key="9">
    <source>
        <dbReference type="PROSITE" id="PS52019"/>
    </source>
</evidence>
<dbReference type="InterPro" id="IPR032088">
    <property type="entry name" value="SAT"/>
</dbReference>
<dbReference type="PROSITE" id="PS52019">
    <property type="entry name" value="PKS_MFAS_DH"/>
    <property type="match status" value="1"/>
</dbReference>
<dbReference type="EMBL" id="JAWWNJ010000019">
    <property type="protein sequence ID" value="KAK7036095.1"/>
    <property type="molecule type" value="Genomic_DNA"/>
</dbReference>
<dbReference type="PANTHER" id="PTHR43775:SF37">
    <property type="entry name" value="SI:DKEY-61P9.11"/>
    <property type="match status" value="1"/>
</dbReference>
<dbReference type="InterPro" id="IPR009081">
    <property type="entry name" value="PP-bd_ACP"/>
</dbReference>
<dbReference type="GO" id="GO:0004312">
    <property type="term" value="F:fatty acid synthase activity"/>
    <property type="evidence" value="ECO:0007669"/>
    <property type="project" value="TreeGrafter"/>
</dbReference>
<comment type="pathway">
    <text evidence="1">Secondary metabolite biosynthesis.</text>
</comment>
<feature type="domain" description="Ketosynthase family 3 (KS3)" evidence="8">
    <location>
        <begin position="380"/>
        <end position="806"/>
    </location>
</feature>
<feature type="region of interest" description="N-terminal hotdog fold" evidence="6">
    <location>
        <begin position="1286"/>
        <end position="1421"/>
    </location>
</feature>
<dbReference type="GO" id="GO:0044550">
    <property type="term" value="P:secondary metabolite biosynthetic process"/>
    <property type="evidence" value="ECO:0007669"/>
    <property type="project" value="UniProtKB-ARBA"/>
</dbReference>
<dbReference type="Gene3D" id="3.10.129.110">
    <property type="entry name" value="Polyketide synthase dehydratase"/>
    <property type="match status" value="1"/>
</dbReference>
<dbReference type="GO" id="GO:0031177">
    <property type="term" value="F:phosphopantetheine binding"/>
    <property type="evidence" value="ECO:0007669"/>
    <property type="project" value="InterPro"/>
</dbReference>
<dbReference type="SMART" id="SM00827">
    <property type="entry name" value="PKS_AT"/>
    <property type="match status" value="1"/>
</dbReference>
<keyword evidence="4" id="KW-0808">Transferase</keyword>
<dbReference type="SUPFAM" id="SSF52151">
    <property type="entry name" value="FabD/lysophospholipase-like"/>
    <property type="match status" value="1"/>
</dbReference>
<dbReference type="PROSITE" id="PS00606">
    <property type="entry name" value="KS3_1"/>
    <property type="match status" value="1"/>
</dbReference>
<feature type="region of interest" description="C-terminal hotdog fold" evidence="6">
    <location>
        <begin position="1448"/>
        <end position="1600"/>
    </location>
</feature>
<keyword evidence="5" id="KW-0843">Virulence</keyword>
<dbReference type="SUPFAM" id="SSF55048">
    <property type="entry name" value="Probable ACP-binding domain of malonyl-CoA ACP transacylase"/>
    <property type="match status" value="1"/>
</dbReference>
<evidence type="ECO:0000313" key="10">
    <source>
        <dbReference type="EMBL" id="KAK7036095.1"/>
    </source>
</evidence>
<dbReference type="InterPro" id="IPR049900">
    <property type="entry name" value="PKS_mFAS_DH"/>
</dbReference>
<dbReference type="InterPro" id="IPR001031">
    <property type="entry name" value="Thioesterase"/>
</dbReference>
<dbReference type="Gene3D" id="3.40.50.1820">
    <property type="entry name" value="alpha/beta hydrolase"/>
    <property type="match status" value="1"/>
</dbReference>
<dbReference type="PROSITE" id="PS00012">
    <property type="entry name" value="PHOSPHOPANTETHEINE"/>
    <property type="match status" value="1"/>
</dbReference>
<protein>
    <submittedName>
        <fullName evidence="10">Non-reducing polyketide synthase tera</fullName>
    </submittedName>
</protein>
<dbReference type="InterPro" id="IPR014030">
    <property type="entry name" value="Ketoacyl_synth_N"/>
</dbReference>
<dbReference type="InterPro" id="IPR020806">
    <property type="entry name" value="PKS_PP-bd"/>
</dbReference>
<dbReference type="InterPro" id="IPR049551">
    <property type="entry name" value="PKS_DH_C"/>
</dbReference>
<evidence type="ECO:0000256" key="3">
    <source>
        <dbReference type="ARBA" id="ARBA00022553"/>
    </source>
</evidence>
<dbReference type="InterPro" id="IPR016036">
    <property type="entry name" value="Malonyl_transacylase_ACP-bd"/>
</dbReference>
<evidence type="ECO:0000256" key="1">
    <source>
        <dbReference type="ARBA" id="ARBA00005179"/>
    </source>
</evidence>
<sequence length="2106" mass="228244">MDVPIFGGQGAGHTLIRTQALQDAASPSGSTLLTACHEAFYAEISSLSAQERSIVRIDLEDFNSSRSLLEETPKYQYNSIVSGTTLLLCQSLRYLTWITERGMASNSLTPFSDALQRTPYVLGFSSGILPACIVASASNLVGYVSTTVGVFRLALWIGIRLQIYCANVLSDVGIDSDFPSSWSLAVLGASKNEAENLIQAFHEANPSSAPLYITAVMPDSCITISGRPDSLEKFAKTLEPRHVVHKTTVDALYHSPLHACGVRKEVLVDISRRGIQFPDFTDLHVPIQCTISGNLIPRQTQSQGSLVELVLDMILTHPVNWHLVVAKLLETAPEYNNLRLVNFGPGGGIIKTVERVFSRDRVSSIAATRENVLAHVGAKSQPIAVVGAAINVPGANNIEQLWRLLEDGVDTLSEIPGHRFAVEDYNGGQYPKRQMKAHTGNFLDNVDEFDNAFFKISPREAKSMDPQQRILLHTAYEALENSGYVPNATPTSRPETFGCYMGVATEDYVHNLRDEMDVYYSTGTLRAFLSGRISFAMQLGGPSMAVDTACSSSNVAVYLGARALMNGDCDAALVGGVNTISSPDMFLGLDRGHFLSPTGQCKAFDAAADGYSRSEGCGVFVLKRLGDAIAENDNILGVIRGIEVNQSGLAHSITYPHAPTQAALFRKVLDSAGIDVSRVNVVEAHGPGTQAGDPNEVESLRSVLCANRAANNPLHITSVKANIGHLEAASGAVGLAKLLLMLQHRSIPRQISLKNLNPLIAPLEDDHVVIPRKQLPWFPSHEGMTRVALLNNFGAAGSNSALVVEEHLKPSAPHIPADTPFVFGVSAKTVPALEELRTKYISWLQDDATRHIPLSDIAYTTTARRQIYDCRLAVSASGREELVQKLREAAILQPSKEPAQAVFVFSGQGSQYKGMGRELFDSYPVFRRCVEECDAALIAAGFQGLLPSLLSTDERGLTPVEEFEAFHTAIFALEYGLAQLWISWGMAPSAVVGHSLGEYAALAFAGVLSMKDALLIVASRARLIAQKCATDTTGMLAVNIGPQDVGIFLRESADFSDLSIACYNSPTDCVLAGPLVQLKAFEAHLKTHSQRRSIFLALPFGHHSSAMDPVVEDLTAICQRVTLRAPKLHIVSNVLGDVVFPGDTSVFTADYFARHCTEPVLFEAGIRVLLSSSEFVRVDAWIELGPHTPCLPMLKASSAIPANALLLASMRKHHSPSITLTASLARLYTSGFKLQWRACFAHLSGVACISLPSYPFAKTKFWVPYREPAPVLTSPQSEGIETAPAHLEYSVLQKCIQYPSPENDFASVFETPVDSLSHFIDGHLVGGVPLCPASVYIELVLGAVDLSARHLQMPHHDSHVVLRRIHFEKPLVHVESVTHTVITKITFTGSEGSFTISSRSTSSSQQSIHVNGDFKYQSTLQTTTKFIQLLPKISRYMSAVGQLRNSAPPEVFSTRTTYEVIFPRVVDYHSSFHTIRSLTVDASGMEGCATIQLPADHERGRFVVHPVFMDTLLHATGFIANMQGGAEDAYICTQVDAVKVLPTLINCSKPYSVYCSNVRLLGDESVVLGESYAVQVAEPRRIVAHMKGIHFRKVRLSSLKKSLVATAAVVKPVLLPLQTSNFVSRHRSSSLVAADVEAIVLNIVSTACDMTGPSVELNNDLALLGMDSLMSIELLGSLRASFPGVHLDAHSLASCLTVADICRVVCTELSSTTVHAAKLMSPLLSEAMSSPRTLFEEVTVQDDGSLDIIRILSTILEVHVDNIHVDTDLVALGLDSMSSIELVYAIKNESGLEMSTSVLSSCTTPRAIQAYVSRAVCATKPALVTTAAKLMSPIDPLSHPAATSAPYSERLRRLTAALRLDTVPVPIQTEKTSGRLPLFLIHDGSGLVDYYDRLAFLDRALWGIHNPRFTTGQPWDSLVDMAAAYVECVLGTASSGPLLLGGWSFGGVVAYEAALQLTQRGIQVKGILLIDSPSPRNHIPLSEALLDVAVASAFPSELRAHIQRQFAMNARILGQYVPHATASLCPPLVLLRSRDGFQCSIPDIDVPQWLADRSDPQSCVAGWQTLAHCNVKVLDIPGDHFQAFKAENIAELSLRIAEACEYLEGL</sequence>
<dbReference type="SUPFAM" id="SSF53474">
    <property type="entry name" value="alpha/beta-Hydrolases"/>
    <property type="match status" value="1"/>
</dbReference>
<evidence type="ECO:0000259" key="7">
    <source>
        <dbReference type="PROSITE" id="PS50075"/>
    </source>
</evidence>
<dbReference type="InterPro" id="IPR014043">
    <property type="entry name" value="Acyl_transferase_dom"/>
</dbReference>
<feature type="domain" description="Carrier" evidence="7">
    <location>
        <begin position="1742"/>
        <end position="1816"/>
    </location>
</feature>
<feature type="active site" description="Proton donor; for dehydratase activity" evidence="6">
    <location>
        <position position="1510"/>
    </location>
</feature>
<feature type="domain" description="Carrier" evidence="7">
    <location>
        <begin position="1634"/>
        <end position="1709"/>
    </location>
</feature>
<dbReference type="Gene3D" id="1.10.1200.10">
    <property type="entry name" value="ACP-like"/>
    <property type="match status" value="2"/>
</dbReference>
<dbReference type="Proteomes" id="UP001362999">
    <property type="component" value="Unassembled WGS sequence"/>
</dbReference>
<dbReference type="InterPro" id="IPR049552">
    <property type="entry name" value="PKS_DH_N"/>
</dbReference>
<dbReference type="InterPro" id="IPR016035">
    <property type="entry name" value="Acyl_Trfase/lysoPLipase"/>
</dbReference>
<dbReference type="InterPro" id="IPR042104">
    <property type="entry name" value="PKS_dehydratase_sf"/>
</dbReference>
<dbReference type="GO" id="GO:0006633">
    <property type="term" value="P:fatty acid biosynthetic process"/>
    <property type="evidence" value="ECO:0007669"/>
    <property type="project" value="InterPro"/>
</dbReference>
<dbReference type="Pfam" id="PF02801">
    <property type="entry name" value="Ketoacyl-synt_C"/>
    <property type="match status" value="1"/>
</dbReference>
<dbReference type="Pfam" id="PF00550">
    <property type="entry name" value="PP-binding"/>
    <property type="match status" value="2"/>
</dbReference>
<proteinExistence type="predicted"/>
<dbReference type="InterPro" id="IPR006162">
    <property type="entry name" value="Ppantetheine_attach_site"/>
</dbReference>
<dbReference type="Pfam" id="PF00109">
    <property type="entry name" value="ketoacyl-synt"/>
    <property type="match status" value="1"/>
</dbReference>
<dbReference type="Gene3D" id="3.40.47.10">
    <property type="match status" value="1"/>
</dbReference>
<evidence type="ECO:0000256" key="6">
    <source>
        <dbReference type="PROSITE-ProRule" id="PRU01363"/>
    </source>
</evidence>
<dbReference type="SMART" id="SM00823">
    <property type="entry name" value="PKS_PP"/>
    <property type="match status" value="2"/>
</dbReference>
<dbReference type="InterPro" id="IPR016039">
    <property type="entry name" value="Thiolase-like"/>
</dbReference>
<keyword evidence="11" id="KW-1185">Reference proteome</keyword>
<comment type="caution">
    <text evidence="10">The sequence shown here is derived from an EMBL/GenBank/DDBJ whole genome shotgun (WGS) entry which is preliminary data.</text>
</comment>
<dbReference type="NCBIfam" id="TIGR04532">
    <property type="entry name" value="PT_fungal_PKS"/>
    <property type="match status" value="1"/>
</dbReference>
<keyword evidence="2" id="KW-0596">Phosphopantetheine</keyword>
<dbReference type="InterPro" id="IPR018201">
    <property type="entry name" value="Ketoacyl_synth_AS"/>
</dbReference>
<evidence type="ECO:0000256" key="4">
    <source>
        <dbReference type="ARBA" id="ARBA00022679"/>
    </source>
</evidence>